<dbReference type="STRING" id="1168035.SAMN05444280_1108"/>
<reference evidence="2 3" key="1">
    <citation type="submission" date="2016-11" db="EMBL/GenBank/DDBJ databases">
        <authorList>
            <person name="Jaros S."/>
            <person name="Januszkiewicz K."/>
            <person name="Wedrychowicz H."/>
        </authorList>
    </citation>
    <scope>NUCLEOTIDE SEQUENCE [LARGE SCALE GENOMIC DNA]</scope>
    <source>
        <strain evidence="2 3">DSM 27063</strain>
    </source>
</reference>
<dbReference type="AlphaFoldDB" id="A0A1M6G304"/>
<organism evidence="2 3">
    <name type="scientific">Tangfeifania diversioriginum</name>
    <dbReference type="NCBI Taxonomy" id="1168035"/>
    <lineage>
        <taxon>Bacteria</taxon>
        <taxon>Pseudomonadati</taxon>
        <taxon>Bacteroidota</taxon>
        <taxon>Bacteroidia</taxon>
        <taxon>Marinilabiliales</taxon>
        <taxon>Prolixibacteraceae</taxon>
        <taxon>Tangfeifania</taxon>
    </lineage>
</organism>
<accession>A0A1M6G304</accession>
<feature type="region of interest" description="Disordered" evidence="1">
    <location>
        <begin position="1"/>
        <end position="37"/>
    </location>
</feature>
<feature type="compositionally biased region" description="Polar residues" evidence="1">
    <location>
        <begin position="25"/>
        <end position="37"/>
    </location>
</feature>
<dbReference type="EMBL" id="FQZE01000010">
    <property type="protein sequence ID" value="SHJ04284.1"/>
    <property type="molecule type" value="Genomic_DNA"/>
</dbReference>
<evidence type="ECO:0000313" key="2">
    <source>
        <dbReference type="EMBL" id="SHJ04284.1"/>
    </source>
</evidence>
<evidence type="ECO:0000313" key="3">
    <source>
        <dbReference type="Proteomes" id="UP000184050"/>
    </source>
</evidence>
<sequence>MHARIAQNEFYVPHGKPTKNAGFLPTQSQDFKDNSNVNSSNNRLCGKFGKVGQLKKLYCIKK</sequence>
<gene>
    <name evidence="2" type="ORF">SAMN05444280_1108</name>
</gene>
<proteinExistence type="predicted"/>
<name>A0A1M6G304_9BACT</name>
<evidence type="ECO:0000256" key="1">
    <source>
        <dbReference type="SAM" id="MobiDB-lite"/>
    </source>
</evidence>
<keyword evidence="3" id="KW-1185">Reference proteome</keyword>
<protein>
    <submittedName>
        <fullName evidence="2">Uncharacterized protein</fullName>
    </submittedName>
</protein>
<dbReference type="Proteomes" id="UP000184050">
    <property type="component" value="Unassembled WGS sequence"/>
</dbReference>